<dbReference type="AlphaFoldDB" id="A0A835IC92"/>
<dbReference type="EMBL" id="JADFTS010000003">
    <property type="protein sequence ID" value="KAF9615345.1"/>
    <property type="molecule type" value="Genomic_DNA"/>
</dbReference>
<protein>
    <recommendedName>
        <fullName evidence="1">25S rRNA (uridine-N(3))-methyltransferase BMT5-like domain-containing protein</fullName>
    </recommendedName>
</protein>
<sequence>MDFERSIKFCNDQQQQERWIKHYSNLHKILLVGEGDFSFAACLARAFGSATNMVATSLHHKATVISQHPTAETNLEVLMMLGCSIVHGVDASIMSIISPVNTMKFDRIVYNFPHSGSFSESDIITILSHQAVVRGFFKNACDMLTANGEVHVTHKTTYPFSEWQIEQLAQYEGLCLIEKVRFTLFDYPGYVNKKGAGSKSNESFPVGECSTFKFARTRSYINSSLLQF</sequence>
<accession>A0A835IC92</accession>
<dbReference type="GO" id="GO:0070475">
    <property type="term" value="P:rRNA base methylation"/>
    <property type="evidence" value="ECO:0007669"/>
    <property type="project" value="InterPro"/>
</dbReference>
<dbReference type="PANTHER" id="PTHR11538">
    <property type="entry name" value="PHENYLALANYL-TRNA SYNTHETASE"/>
    <property type="match status" value="1"/>
</dbReference>
<dbReference type="GO" id="GO:0005737">
    <property type="term" value="C:cytoplasm"/>
    <property type="evidence" value="ECO:0007669"/>
    <property type="project" value="TreeGrafter"/>
</dbReference>
<dbReference type="GO" id="GO:0070042">
    <property type="term" value="F:rRNA (uridine-N3-)-methyltransferase activity"/>
    <property type="evidence" value="ECO:0007669"/>
    <property type="project" value="InterPro"/>
</dbReference>
<comment type="caution">
    <text evidence="2">The sequence shown here is derived from an EMBL/GenBank/DDBJ whole genome shotgun (WGS) entry which is preliminary data.</text>
</comment>
<dbReference type="InterPro" id="IPR029063">
    <property type="entry name" value="SAM-dependent_MTases_sf"/>
</dbReference>
<dbReference type="Pfam" id="PF10354">
    <property type="entry name" value="BMT5-like"/>
    <property type="match status" value="1"/>
</dbReference>
<dbReference type="Proteomes" id="UP000631114">
    <property type="component" value="Unassembled WGS sequence"/>
</dbReference>
<dbReference type="SUPFAM" id="SSF53335">
    <property type="entry name" value="S-adenosyl-L-methionine-dependent methyltransferases"/>
    <property type="match status" value="1"/>
</dbReference>
<evidence type="ECO:0000313" key="3">
    <source>
        <dbReference type="Proteomes" id="UP000631114"/>
    </source>
</evidence>
<evidence type="ECO:0000313" key="2">
    <source>
        <dbReference type="EMBL" id="KAF9615345.1"/>
    </source>
</evidence>
<name>A0A835IC92_9MAGN</name>
<proteinExistence type="predicted"/>
<dbReference type="OrthoDB" id="273345at2759"/>
<keyword evidence="3" id="KW-1185">Reference proteome</keyword>
<dbReference type="InterPro" id="IPR019446">
    <property type="entry name" value="BMT5-like"/>
</dbReference>
<reference evidence="2 3" key="1">
    <citation type="submission" date="2020-10" db="EMBL/GenBank/DDBJ databases">
        <title>The Coptis chinensis genome and diversification of protoberbering-type alkaloids.</title>
        <authorList>
            <person name="Wang B."/>
            <person name="Shu S."/>
            <person name="Song C."/>
            <person name="Liu Y."/>
        </authorList>
    </citation>
    <scope>NUCLEOTIDE SEQUENCE [LARGE SCALE GENOMIC DNA]</scope>
    <source>
        <strain evidence="2">HL-2020</strain>
        <tissue evidence="2">Leaf</tissue>
    </source>
</reference>
<dbReference type="PANTHER" id="PTHR11538:SF89">
    <property type="entry name" value="PROTEIN, PUTATIVE (DUF2431)-RELATED"/>
    <property type="match status" value="1"/>
</dbReference>
<feature type="domain" description="25S rRNA (uridine-N(3))-methyltransferase BMT5-like" evidence="1">
    <location>
        <begin position="30"/>
        <end position="193"/>
    </location>
</feature>
<evidence type="ECO:0000259" key="1">
    <source>
        <dbReference type="Pfam" id="PF10354"/>
    </source>
</evidence>
<gene>
    <name evidence="2" type="ORF">IFM89_022996</name>
</gene>
<organism evidence="2 3">
    <name type="scientific">Coptis chinensis</name>
    <dbReference type="NCBI Taxonomy" id="261450"/>
    <lineage>
        <taxon>Eukaryota</taxon>
        <taxon>Viridiplantae</taxon>
        <taxon>Streptophyta</taxon>
        <taxon>Embryophyta</taxon>
        <taxon>Tracheophyta</taxon>
        <taxon>Spermatophyta</taxon>
        <taxon>Magnoliopsida</taxon>
        <taxon>Ranunculales</taxon>
        <taxon>Ranunculaceae</taxon>
        <taxon>Coptidoideae</taxon>
        <taxon>Coptis</taxon>
    </lineage>
</organism>